<comment type="caution">
    <text evidence="2">The sequence shown here is derived from an EMBL/GenBank/DDBJ whole genome shotgun (WGS) entry which is preliminary data.</text>
</comment>
<feature type="non-terminal residue" evidence="2">
    <location>
        <position position="1"/>
    </location>
</feature>
<dbReference type="AlphaFoldDB" id="T0XWA7"/>
<dbReference type="InterPro" id="IPR051917">
    <property type="entry name" value="Transposase-Integrase"/>
</dbReference>
<sequence length="85" mass="10000">AADRRPAPQPPGDPLGTPSGRQQPLHLRPQRFTRETRMQVYFVHPQNPWERGTNEHTLGRLRPYFPKGTDFSTVSRRQIKWVQNR</sequence>
<gene>
    <name evidence="2" type="ORF">B2A_15381</name>
</gene>
<feature type="non-terminal residue" evidence="2">
    <location>
        <position position="85"/>
    </location>
</feature>
<dbReference type="PANTHER" id="PTHR10948:SF23">
    <property type="entry name" value="TRANSPOSASE INSI FOR INSERTION SEQUENCE ELEMENT IS30A-RELATED"/>
    <property type="match status" value="1"/>
</dbReference>
<evidence type="ECO:0000313" key="2">
    <source>
        <dbReference type="EMBL" id="EQD27066.1"/>
    </source>
</evidence>
<organism evidence="2">
    <name type="scientific">mine drainage metagenome</name>
    <dbReference type="NCBI Taxonomy" id="410659"/>
    <lineage>
        <taxon>unclassified sequences</taxon>
        <taxon>metagenomes</taxon>
        <taxon>ecological metagenomes</taxon>
    </lineage>
</organism>
<accession>T0XWA7</accession>
<reference evidence="2" key="1">
    <citation type="submission" date="2013-08" db="EMBL/GenBank/DDBJ databases">
        <authorList>
            <person name="Mendez C."/>
            <person name="Richter M."/>
            <person name="Ferrer M."/>
            <person name="Sanchez J."/>
        </authorList>
    </citation>
    <scope>NUCLEOTIDE SEQUENCE</scope>
</reference>
<feature type="region of interest" description="Disordered" evidence="1">
    <location>
        <begin position="1"/>
        <end position="25"/>
    </location>
</feature>
<dbReference type="EMBL" id="AUZZ01011197">
    <property type="protein sequence ID" value="EQD27066.1"/>
    <property type="molecule type" value="Genomic_DNA"/>
</dbReference>
<dbReference type="PANTHER" id="PTHR10948">
    <property type="entry name" value="TRANSPOSASE"/>
    <property type="match status" value="1"/>
</dbReference>
<evidence type="ECO:0000256" key="1">
    <source>
        <dbReference type="SAM" id="MobiDB-lite"/>
    </source>
</evidence>
<reference evidence="2" key="2">
    <citation type="journal article" date="2014" name="ISME J.">
        <title>Microbial stratification in low pH oxic and suboxic macroscopic growths along an acid mine drainage.</title>
        <authorList>
            <person name="Mendez-Garcia C."/>
            <person name="Mesa V."/>
            <person name="Sprenger R.R."/>
            <person name="Richter M."/>
            <person name="Diez M.S."/>
            <person name="Solano J."/>
            <person name="Bargiela R."/>
            <person name="Golyshina O.V."/>
            <person name="Manteca A."/>
            <person name="Ramos J.L."/>
            <person name="Gallego J.R."/>
            <person name="Llorente I."/>
            <person name="Martins Dos Santos V.A."/>
            <person name="Jensen O.N."/>
            <person name="Pelaez A.I."/>
            <person name="Sanchez J."/>
            <person name="Ferrer M."/>
        </authorList>
    </citation>
    <scope>NUCLEOTIDE SEQUENCE</scope>
</reference>
<dbReference type="GO" id="GO:0005829">
    <property type="term" value="C:cytosol"/>
    <property type="evidence" value="ECO:0007669"/>
    <property type="project" value="TreeGrafter"/>
</dbReference>
<dbReference type="GO" id="GO:0004803">
    <property type="term" value="F:transposase activity"/>
    <property type="evidence" value="ECO:0007669"/>
    <property type="project" value="TreeGrafter"/>
</dbReference>
<dbReference type="GO" id="GO:0032196">
    <property type="term" value="P:transposition"/>
    <property type="evidence" value="ECO:0007669"/>
    <property type="project" value="TreeGrafter"/>
</dbReference>
<proteinExistence type="predicted"/>
<protein>
    <submittedName>
        <fullName evidence="2">Integrase, catalytic region</fullName>
    </submittedName>
</protein>
<name>T0XWA7_9ZZZZ</name>